<dbReference type="EMBL" id="CP002408">
    <property type="protein sequence ID" value="AFU57471.1"/>
    <property type="molecule type" value="Genomic_DNA"/>
</dbReference>
<protein>
    <submittedName>
        <fullName evidence="1">Uncharacterized protein</fullName>
    </submittedName>
</protein>
<dbReference type="STRING" id="1237085.Ngar_c05280"/>
<evidence type="ECO:0000313" key="1">
    <source>
        <dbReference type="EMBL" id="AFU57471.1"/>
    </source>
</evidence>
<dbReference type="InParanoid" id="K0I875"/>
<name>K0I875_NITGG</name>
<evidence type="ECO:0000313" key="2">
    <source>
        <dbReference type="Proteomes" id="UP000008037"/>
    </source>
</evidence>
<gene>
    <name evidence="1" type="ordered locus">Ngar_c05280</name>
</gene>
<sequence>MLNKKLSNVRMLKLSSWCTAILDGKQVRVRVRHLGRGKFQVIEDESGTNNQKIIDASDIIHCDK</sequence>
<reference evidence="1 2" key="1">
    <citation type="journal article" date="2012" name="Environ. Microbiol.">
        <title>The genome of the ammonia-oxidizing Candidatus Nitrososphaera gargensis: insights into metabolic versatility and environmental adaptations.</title>
        <authorList>
            <person name="Spang A."/>
            <person name="Poehlein A."/>
            <person name="Offre P."/>
            <person name="Zumbragel S."/>
            <person name="Haider S."/>
            <person name="Rychlik N."/>
            <person name="Nowka B."/>
            <person name="Schmeisser C."/>
            <person name="Lebedeva E.V."/>
            <person name="Rattei T."/>
            <person name="Bohm C."/>
            <person name="Schmid M."/>
            <person name="Galushko A."/>
            <person name="Hatzenpichler R."/>
            <person name="Weinmaier T."/>
            <person name="Daniel R."/>
            <person name="Schleper C."/>
            <person name="Spieck E."/>
            <person name="Streit W."/>
            <person name="Wagner M."/>
        </authorList>
    </citation>
    <scope>NUCLEOTIDE SEQUENCE [LARGE SCALE GENOMIC DNA]</scope>
    <source>
        <strain evidence="2">Ga9.2</strain>
    </source>
</reference>
<dbReference type="KEGG" id="nga:Ngar_c05280"/>
<keyword evidence="2" id="KW-1185">Reference proteome</keyword>
<proteinExistence type="predicted"/>
<dbReference type="HOGENOM" id="CLU_2857205_0_0_2"/>
<dbReference type="BioCyc" id="CNIT1237085:G1324-526-MONOMER"/>
<dbReference type="AlphaFoldDB" id="K0I875"/>
<accession>K0I875</accession>
<dbReference type="Proteomes" id="UP000008037">
    <property type="component" value="Chromosome"/>
</dbReference>
<organism evidence="1 2">
    <name type="scientific">Nitrososphaera gargensis (strain Ga9.2)</name>
    <dbReference type="NCBI Taxonomy" id="1237085"/>
    <lineage>
        <taxon>Archaea</taxon>
        <taxon>Nitrososphaerota</taxon>
        <taxon>Nitrososphaeria</taxon>
        <taxon>Nitrososphaerales</taxon>
        <taxon>Nitrososphaeraceae</taxon>
        <taxon>Nitrososphaera</taxon>
    </lineage>
</organism>